<evidence type="ECO:0000313" key="2">
    <source>
        <dbReference type="Proteomes" id="UP000007878"/>
    </source>
</evidence>
<accession>A0ABM5MS72</accession>
<proteinExistence type="predicted"/>
<organism evidence="1 2">
    <name type="scientific">Rickettsia canadensis str. CA410</name>
    <dbReference type="NCBI Taxonomy" id="1105107"/>
    <lineage>
        <taxon>Bacteria</taxon>
        <taxon>Pseudomonadati</taxon>
        <taxon>Pseudomonadota</taxon>
        <taxon>Alphaproteobacteria</taxon>
        <taxon>Rickettsiales</taxon>
        <taxon>Rickettsiaceae</taxon>
        <taxon>Rickettsieae</taxon>
        <taxon>Rickettsia</taxon>
        <taxon>belli group</taxon>
    </lineage>
</organism>
<sequence>MKIYLLNEKLTEVKNLIKNAPKDIKTLTEMSFNLAEISESKLNLMNQDNLSKDSREQFGCFQYIAKYNKYSAYEKILNEENLKYELIEISDYIGGSIIITYNSII</sequence>
<keyword evidence="2" id="KW-1185">Reference proteome</keyword>
<dbReference type="Proteomes" id="UP000007878">
    <property type="component" value="Chromosome"/>
</dbReference>
<protein>
    <submittedName>
        <fullName evidence="1">Uncharacterized protein</fullName>
    </submittedName>
</protein>
<dbReference type="RefSeq" id="WP_014363947.1">
    <property type="nucleotide sequence ID" value="NC_016929.1"/>
</dbReference>
<reference evidence="2" key="1">
    <citation type="submission" date="2012-02" db="EMBL/GenBank/DDBJ databases">
        <title>Complete genome sequence of Rickettsia parkeri strain Portsmouth.</title>
        <authorList>
            <person name="Johnson S.L."/>
            <person name="Munk A.C."/>
            <person name="Han S."/>
            <person name="Bruce D.C."/>
            <person name="Dasch G.A."/>
        </authorList>
    </citation>
    <scope>NUCLEOTIDE SEQUENCE [LARGE SCALE GENOMIC DNA]</scope>
    <source>
        <strain evidence="2">CA410</strain>
    </source>
</reference>
<name>A0ABM5MS72_RICCA</name>
<evidence type="ECO:0000313" key="1">
    <source>
        <dbReference type="EMBL" id="AFB21136.1"/>
    </source>
</evidence>
<gene>
    <name evidence="1" type="ORF">RCA_02845</name>
</gene>
<dbReference type="EMBL" id="CP003304">
    <property type="protein sequence ID" value="AFB21136.1"/>
    <property type="molecule type" value="Genomic_DNA"/>
</dbReference>